<proteinExistence type="predicted"/>
<dbReference type="Proteomes" id="UP001139311">
    <property type="component" value="Unassembled WGS sequence"/>
</dbReference>
<keyword evidence="2" id="KW-1185">Reference proteome</keyword>
<dbReference type="AlphaFoldDB" id="A0A9X1LCH2"/>
<comment type="caution">
    <text evidence="1">The sequence shown here is derived from an EMBL/GenBank/DDBJ whole genome shotgun (WGS) entry which is preliminary data.</text>
</comment>
<protein>
    <submittedName>
        <fullName evidence="1">Uncharacterized protein</fullName>
    </submittedName>
</protein>
<evidence type="ECO:0000313" key="2">
    <source>
        <dbReference type="Proteomes" id="UP001139311"/>
    </source>
</evidence>
<reference evidence="1" key="1">
    <citation type="submission" date="2021-10" db="EMBL/GenBank/DDBJ databases">
        <title>Roseicella aerolatum sp. nov., isolated from aerosols of e-waste dismantling site.</title>
        <authorList>
            <person name="Qin T."/>
        </authorList>
    </citation>
    <scope>NUCLEOTIDE SEQUENCE</scope>
    <source>
        <strain evidence="1">GB24</strain>
    </source>
</reference>
<dbReference type="RefSeq" id="WP_226610503.1">
    <property type="nucleotide sequence ID" value="NZ_JAJAQI010000028.1"/>
</dbReference>
<gene>
    <name evidence="1" type="ORF">LHA35_17845</name>
</gene>
<organism evidence="1 2">
    <name type="scientific">Roseicella aerolata</name>
    <dbReference type="NCBI Taxonomy" id="2883479"/>
    <lineage>
        <taxon>Bacteria</taxon>
        <taxon>Pseudomonadati</taxon>
        <taxon>Pseudomonadota</taxon>
        <taxon>Alphaproteobacteria</taxon>
        <taxon>Acetobacterales</taxon>
        <taxon>Roseomonadaceae</taxon>
        <taxon>Roseicella</taxon>
    </lineage>
</organism>
<evidence type="ECO:0000313" key="1">
    <source>
        <dbReference type="EMBL" id="MCB4823597.1"/>
    </source>
</evidence>
<accession>A0A9X1LCH2</accession>
<sequence>MENDSPDRPALAGADMRQVRELYASSNGDRWFLARDPGSGRVFVRHEPNAASGGRKAEFEIGEFLARGGQGPEHQALLRLIGSLVGDPARG</sequence>
<dbReference type="EMBL" id="JAJAQI010000028">
    <property type="protein sequence ID" value="MCB4823597.1"/>
    <property type="molecule type" value="Genomic_DNA"/>
</dbReference>
<name>A0A9X1LCH2_9PROT</name>